<proteinExistence type="predicted"/>
<dbReference type="AlphaFoldDB" id="A0A554WHM8"/>
<protein>
    <recommendedName>
        <fullName evidence="3">Toxin-antitoxin system HicB family antitoxin</fullName>
    </recommendedName>
</protein>
<evidence type="ECO:0008006" key="3">
    <source>
        <dbReference type="Google" id="ProtNLM"/>
    </source>
</evidence>
<dbReference type="Pfam" id="PF05534">
    <property type="entry name" value="HicB"/>
    <property type="match status" value="1"/>
</dbReference>
<gene>
    <name evidence="1" type="ORF">Taqua_01883</name>
</gene>
<dbReference type="Proteomes" id="UP000318554">
    <property type="component" value="Unassembled WGS sequence"/>
</dbReference>
<dbReference type="RefSeq" id="WP_144326447.1">
    <property type="nucleotide sequence ID" value="NZ_VJNA01000024.1"/>
</dbReference>
<dbReference type="EMBL" id="VJNA01000024">
    <property type="protein sequence ID" value="TSE23045.1"/>
    <property type="molecule type" value="Genomic_DNA"/>
</dbReference>
<reference evidence="1 2" key="1">
    <citation type="submission" date="2019-07" db="EMBL/GenBank/DDBJ databases">
        <title>Tepidimonas aquatica CLN-1 draft genome.</title>
        <authorList>
            <person name="Da Costa M.S."/>
            <person name="Froufe H.J.C."/>
            <person name="Egas C."/>
            <person name="Albuquerque L."/>
        </authorList>
    </citation>
    <scope>NUCLEOTIDE SEQUENCE [LARGE SCALE GENOMIC DNA]</scope>
    <source>
        <strain evidence="1 2">CLN-1</strain>
    </source>
</reference>
<dbReference type="InterPro" id="IPR010985">
    <property type="entry name" value="Ribbon_hlx_hlx"/>
</dbReference>
<evidence type="ECO:0000313" key="1">
    <source>
        <dbReference type="EMBL" id="TSE23045.1"/>
    </source>
</evidence>
<keyword evidence="2" id="KW-1185">Reference proteome</keyword>
<sequence length="81" mass="8726">MGAVTVRLPAAVHAKVSELASREGISIDQFVASAVAEKMACVLTLDFLRHEAAHGRRADFERYLDAVPDEPPAQPDRLPGS</sequence>
<accession>A0A554WHM8</accession>
<organism evidence="1 2">
    <name type="scientific">Tepidimonas aquatica</name>
    <dbReference type="NCBI Taxonomy" id="247482"/>
    <lineage>
        <taxon>Bacteria</taxon>
        <taxon>Pseudomonadati</taxon>
        <taxon>Pseudomonadota</taxon>
        <taxon>Betaproteobacteria</taxon>
        <taxon>Burkholderiales</taxon>
        <taxon>Tepidimonas</taxon>
    </lineage>
</organism>
<evidence type="ECO:0000313" key="2">
    <source>
        <dbReference type="Proteomes" id="UP000318554"/>
    </source>
</evidence>
<dbReference type="OrthoDB" id="598413at2"/>
<dbReference type="InterPro" id="IPR008651">
    <property type="entry name" value="Uncharacterised_HicB"/>
</dbReference>
<comment type="caution">
    <text evidence="1">The sequence shown here is derived from an EMBL/GenBank/DDBJ whole genome shotgun (WGS) entry which is preliminary data.</text>
</comment>
<name>A0A554WHM8_9BURK</name>
<dbReference type="GO" id="GO:0006355">
    <property type="term" value="P:regulation of DNA-templated transcription"/>
    <property type="evidence" value="ECO:0007669"/>
    <property type="project" value="InterPro"/>
</dbReference>
<dbReference type="SUPFAM" id="SSF47598">
    <property type="entry name" value="Ribbon-helix-helix"/>
    <property type="match status" value="1"/>
</dbReference>